<dbReference type="Proteomes" id="UP000075680">
    <property type="component" value="Unassembled WGS sequence"/>
</dbReference>
<keyword evidence="1" id="KW-0812">Transmembrane</keyword>
<name>A0A150HJR4_9GAMM</name>
<organism evidence="2 3">
    <name type="scientific">Acinetobacter venetianus</name>
    <dbReference type="NCBI Taxonomy" id="52133"/>
    <lineage>
        <taxon>Bacteria</taxon>
        <taxon>Pseudomonadati</taxon>
        <taxon>Pseudomonadota</taxon>
        <taxon>Gammaproteobacteria</taxon>
        <taxon>Moraxellales</taxon>
        <taxon>Moraxellaceae</taxon>
        <taxon>Acinetobacter</taxon>
    </lineage>
</organism>
<gene>
    <name evidence="2" type="ORF">AVENLUH5627_03297</name>
</gene>
<evidence type="ECO:0000313" key="2">
    <source>
        <dbReference type="EMBL" id="KXZ63226.1"/>
    </source>
</evidence>
<protein>
    <submittedName>
        <fullName evidence="2">Uncharacterized protein</fullName>
    </submittedName>
</protein>
<keyword evidence="1" id="KW-0472">Membrane</keyword>
<dbReference type="AlphaFoldDB" id="A0A150HJR4"/>
<proteinExistence type="predicted"/>
<keyword evidence="1" id="KW-1133">Transmembrane helix</keyword>
<feature type="transmembrane region" description="Helical" evidence="1">
    <location>
        <begin position="12"/>
        <end position="40"/>
    </location>
</feature>
<dbReference type="EMBL" id="JRUE01000250">
    <property type="protein sequence ID" value="KXZ63226.1"/>
    <property type="molecule type" value="Genomic_DNA"/>
</dbReference>
<dbReference type="PATRIC" id="fig|52133.18.peg.3386"/>
<sequence length="64" mass="7245">MIFNISETVKIYLIGLLIYIVGGLLGSKQLALYAALFYSFHRLNELKIKEIKTLIGWGENRGSL</sequence>
<evidence type="ECO:0000313" key="3">
    <source>
        <dbReference type="Proteomes" id="UP000075680"/>
    </source>
</evidence>
<accession>A0A150HJR4</accession>
<reference evidence="2 3" key="1">
    <citation type="journal article" date="2016" name="Sci. Rep.">
        <title>Genomic and phenotypic characterization of the species Acinetobacter venetianus.</title>
        <authorList>
            <person name="Fondi M."/>
            <person name="Maida I."/>
            <person name="Perrin E."/>
            <person name="Orlandini V."/>
            <person name="La Torre L."/>
            <person name="Bosi E."/>
            <person name="Negroni A."/>
            <person name="Zanaroli G."/>
            <person name="Fava F."/>
            <person name="Decorosi F."/>
            <person name="Giovannetti L."/>
            <person name="Viti C."/>
            <person name="Vaneechoutte M."/>
            <person name="Dijkshoorn L."/>
            <person name="Fani R."/>
        </authorList>
    </citation>
    <scope>NUCLEOTIDE SEQUENCE [LARGE SCALE GENOMIC DNA]</scope>
    <source>
        <strain evidence="2 3">LUH5627</strain>
    </source>
</reference>
<evidence type="ECO:0000256" key="1">
    <source>
        <dbReference type="SAM" id="Phobius"/>
    </source>
</evidence>
<comment type="caution">
    <text evidence="2">The sequence shown here is derived from an EMBL/GenBank/DDBJ whole genome shotgun (WGS) entry which is preliminary data.</text>
</comment>